<feature type="transmembrane region" description="Helical" evidence="1">
    <location>
        <begin position="28"/>
        <end position="58"/>
    </location>
</feature>
<gene>
    <name evidence="2" type="ORF">SAMN04515673_106176</name>
</gene>
<keyword evidence="1" id="KW-0812">Transmembrane</keyword>
<dbReference type="Proteomes" id="UP000199302">
    <property type="component" value="Unassembled WGS sequence"/>
</dbReference>
<organism evidence="2 3">
    <name type="scientific">Poseidonocella sedimentorum</name>
    <dbReference type="NCBI Taxonomy" id="871652"/>
    <lineage>
        <taxon>Bacteria</taxon>
        <taxon>Pseudomonadati</taxon>
        <taxon>Pseudomonadota</taxon>
        <taxon>Alphaproteobacteria</taxon>
        <taxon>Rhodobacterales</taxon>
        <taxon>Roseobacteraceae</taxon>
        <taxon>Poseidonocella</taxon>
    </lineage>
</organism>
<dbReference type="RefSeq" id="WP_092080495.1">
    <property type="nucleotide sequence ID" value="NZ_FOYI01000006.1"/>
</dbReference>
<keyword evidence="3" id="KW-1185">Reference proteome</keyword>
<reference evidence="2 3" key="1">
    <citation type="submission" date="2016-10" db="EMBL/GenBank/DDBJ databases">
        <authorList>
            <person name="de Groot N.N."/>
        </authorList>
    </citation>
    <scope>NUCLEOTIDE SEQUENCE [LARGE SCALE GENOMIC DNA]</scope>
    <source>
        <strain evidence="3">KMM 9023,NRIC 0796,JCM 17311,KCTC 23692</strain>
    </source>
</reference>
<sequence length="222" mass="23496">MMRLLLALAGVFRRCVKALIILVFTVSLFFNVAMLMVSGVYTAASAALTGIGITTAAARDARARVAQKQIVRQTAQRVKRRAQHAAARSIASAGGKAVPLAGIAVIAGGLALEVQDTCATAAEMAGLEAALASDGDAEAARQTAVDQFDCKAMIREVLPSYEDVPKGSEIWNLMKRGPEDAYDAARNAGISLPQFKAPWMWGRAESLPEDLLHDIPSDGSIE</sequence>
<dbReference type="EMBL" id="FOYI01000006">
    <property type="protein sequence ID" value="SFR11238.1"/>
    <property type="molecule type" value="Genomic_DNA"/>
</dbReference>
<dbReference type="AlphaFoldDB" id="A0A1I6E144"/>
<accession>A0A1I6E144</accession>
<evidence type="ECO:0000313" key="3">
    <source>
        <dbReference type="Proteomes" id="UP000199302"/>
    </source>
</evidence>
<keyword evidence="1" id="KW-0472">Membrane</keyword>
<dbReference type="STRING" id="871652.SAMN04515673_106176"/>
<evidence type="ECO:0000256" key="1">
    <source>
        <dbReference type="SAM" id="Phobius"/>
    </source>
</evidence>
<keyword evidence="1" id="KW-1133">Transmembrane helix</keyword>
<protein>
    <submittedName>
        <fullName evidence="2">Uncharacterized protein</fullName>
    </submittedName>
</protein>
<name>A0A1I6E144_9RHOB</name>
<evidence type="ECO:0000313" key="2">
    <source>
        <dbReference type="EMBL" id="SFR11238.1"/>
    </source>
</evidence>
<proteinExistence type="predicted"/>
<dbReference type="OrthoDB" id="7874911at2"/>